<dbReference type="AlphaFoldDB" id="E7QZW4"/>
<protein>
    <submittedName>
        <fullName evidence="1">Uncharacterized protein</fullName>
    </submittedName>
</protein>
<organism evidence="1 2">
    <name type="scientific">Haladaptatus paucihalophilus DX253</name>
    <dbReference type="NCBI Taxonomy" id="797209"/>
    <lineage>
        <taxon>Archaea</taxon>
        <taxon>Methanobacteriati</taxon>
        <taxon>Methanobacteriota</taxon>
        <taxon>Stenosarchaea group</taxon>
        <taxon>Halobacteria</taxon>
        <taxon>Halobacteriales</taxon>
        <taxon>Haladaptataceae</taxon>
        <taxon>Haladaptatus</taxon>
    </lineage>
</organism>
<gene>
    <name evidence="1" type="ORF">ZOD2009_21792</name>
</gene>
<reference evidence="1 2" key="1">
    <citation type="journal article" date="2014" name="ISME J.">
        <title>Trehalose/2-sulfotrehalose biosynthesis and glycine-betaine uptake are widely spread mechanisms for osmoadaptation in the Halobacteriales.</title>
        <authorList>
            <person name="Youssef N.H."/>
            <person name="Savage-Ashlock K.N."/>
            <person name="McCully A.L."/>
            <person name="Luedtke B."/>
            <person name="Shaw E.I."/>
            <person name="Hoff W.D."/>
            <person name="Elshahed M.S."/>
        </authorList>
    </citation>
    <scope>NUCLEOTIDE SEQUENCE [LARGE SCALE GENOMIC DNA]</scope>
    <source>
        <strain evidence="1 2">DX253</strain>
    </source>
</reference>
<evidence type="ECO:0000313" key="1">
    <source>
        <dbReference type="EMBL" id="EFW89858.1"/>
    </source>
</evidence>
<name>E7QZW4_HALPU</name>
<dbReference type="EMBL" id="AEMG01000030">
    <property type="protein sequence ID" value="EFW89858.1"/>
    <property type="molecule type" value="Genomic_DNA"/>
</dbReference>
<proteinExistence type="predicted"/>
<comment type="caution">
    <text evidence="1">The sequence shown here is derived from an EMBL/GenBank/DDBJ whole genome shotgun (WGS) entry which is preliminary data.</text>
</comment>
<evidence type="ECO:0000313" key="2">
    <source>
        <dbReference type="Proteomes" id="UP000003751"/>
    </source>
</evidence>
<dbReference type="Proteomes" id="UP000003751">
    <property type="component" value="Unassembled WGS sequence"/>
</dbReference>
<accession>E7QZW4</accession>
<sequence length="44" mass="4840">MRGAKAAGLGAVWAPADPNVTPEPIPDFAFETLRPLRDHPWRTL</sequence>